<protein>
    <submittedName>
        <fullName evidence="3">Class I SAM-dependent methyltransferase</fullName>
    </submittedName>
</protein>
<dbReference type="SUPFAM" id="SSF53335">
    <property type="entry name" value="S-adenosyl-L-methionine-dependent methyltransferases"/>
    <property type="match status" value="1"/>
</dbReference>
<name>A0AAE3JKL8_9SPIR</name>
<sequence length="198" mass="21519">MEALIRKEDIIDFFNERASEWDARLVRNEAAISYILDAAGITEGVRVLDVACGTGVLFPDYLKRKTASVLGVDISSSMVEIARNKFARTGVDVLCADIMETDLSACFDRVVVYNAFPHFPDPAALIERLCGVLSPGGRLTIAHSMSRAQLDRHHSGAASGVSVGLMHEDELATLMGRKLAVDIKISTHDRFIVSGARA</sequence>
<gene>
    <name evidence="3" type="ORF">K7J14_05015</name>
</gene>
<keyword evidence="1" id="KW-0808">Transferase</keyword>
<dbReference type="Proteomes" id="UP001198163">
    <property type="component" value="Unassembled WGS sequence"/>
</dbReference>
<keyword evidence="3" id="KW-0489">Methyltransferase</keyword>
<evidence type="ECO:0000259" key="2">
    <source>
        <dbReference type="Pfam" id="PF13649"/>
    </source>
</evidence>
<dbReference type="EMBL" id="JAINWA010000001">
    <property type="protein sequence ID" value="MCD1654059.1"/>
    <property type="molecule type" value="Genomic_DNA"/>
</dbReference>
<evidence type="ECO:0000313" key="4">
    <source>
        <dbReference type="Proteomes" id="UP001198163"/>
    </source>
</evidence>
<dbReference type="InterPro" id="IPR029063">
    <property type="entry name" value="SAM-dependent_MTases_sf"/>
</dbReference>
<dbReference type="RefSeq" id="WP_230753886.1">
    <property type="nucleotide sequence ID" value="NZ_JAINWA010000001.1"/>
</dbReference>
<feature type="domain" description="Methyltransferase" evidence="2">
    <location>
        <begin position="47"/>
        <end position="137"/>
    </location>
</feature>
<proteinExistence type="predicted"/>
<dbReference type="GO" id="GO:0032259">
    <property type="term" value="P:methylation"/>
    <property type="evidence" value="ECO:0007669"/>
    <property type="project" value="UniProtKB-KW"/>
</dbReference>
<comment type="caution">
    <text evidence="3">The sequence shown here is derived from an EMBL/GenBank/DDBJ whole genome shotgun (WGS) entry which is preliminary data.</text>
</comment>
<dbReference type="CDD" id="cd02440">
    <property type="entry name" value="AdoMet_MTases"/>
    <property type="match status" value="1"/>
</dbReference>
<evidence type="ECO:0000313" key="3">
    <source>
        <dbReference type="EMBL" id="MCD1654059.1"/>
    </source>
</evidence>
<dbReference type="PANTHER" id="PTHR43861">
    <property type="entry name" value="TRANS-ACONITATE 2-METHYLTRANSFERASE-RELATED"/>
    <property type="match status" value="1"/>
</dbReference>
<evidence type="ECO:0000256" key="1">
    <source>
        <dbReference type="ARBA" id="ARBA00022679"/>
    </source>
</evidence>
<dbReference type="InterPro" id="IPR041698">
    <property type="entry name" value="Methyltransf_25"/>
</dbReference>
<dbReference type="Gene3D" id="3.40.50.150">
    <property type="entry name" value="Vaccinia Virus protein VP39"/>
    <property type="match status" value="1"/>
</dbReference>
<dbReference type="Pfam" id="PF13649">
    <property type="entry name" value="Methyltransf_25"/>
    <property type="match status" value="1"/>
</dbReference>
<organism evidence="3 4">
    <name type="scientific">Teretinema zuelzerae</name>
    <dbReference type="NCBI Taxonomy" id="156"/>
    <lineage>
        <taxon>Bacteria</taxon>
        <taxon>Pseudomonadati</taxon>
        <taxon>Spirochaetota</taxon>
        <taxon>Spirochaetia</taxon>
        <taxon>Spirochaetales</taxon>
        <taxon>Treponemataceae</taxon>
        <taxon>Teretinema</taxon>
    </lineage>
</organism>
<reference evidence="3" key="1">
    <citation type="submission" date="2021-08" db="EMBL/GenBank/DDBJ databases">
        <title>Comparative analyses of Brucepasteria parasyntrophica and Teretinema zuelzerae.</title>
        <authorList>
            <person name="Song Y."/>
            <person name="Brune A."/>
        </authorList>
    </citation>
    <scope>NUCLEOTIDE SEQUENCE</scope>
    <source>
        <strain evidence="3">DSM 1903</strain>
    </source>
</reference>
<dbReference type="GO" id="GO:0008168">
    <property type="term" value="F:methyltransferase activity"/>
    <property type="evidence" value="ECO:0007669"/>
    <property type="project" value="UniProtKB-KW"/>
</dbReference>
<dbReference type="AlphaFoldDB" id="A0AAE3JKL8"/>
<accession>A0AAE3JKL8</accession>
<keyword evidence="4" id="KW-1185">Reference proteome</keyword>